<dbReference type="EMBL" id="RRYP01000089">
    <property type="protein sequence ID" value="TNV88023.1"/>
    <property type="molecule type" value="Genomic_DNA"/>
</dbReference>
<name>A0A8J8TB59_HALGN</name>
<gene>
    <name evidence="1" type="ORF">FGO68_gene15125</name>
</gene>
<comment type="caution">
    <text evidence="1">The sequence shown here is derived from an EMBL/GenBank/DDBJ whole genome shotgun (WGS) entry which is preliminary data.</text>
</comment>
<evidence type="ECO:0000313" key="1">
    <source>
        <dbReference type="EMBL" id="TNV88023.1"/>
    </source>
</evidence>
<keyword evidence="2" id="KW-1185">Reference proteome</keyword>
<dbReference type="AlphaFoldDB" id="A0A8J8TB59"/>
<evidence type="ECO:0000313" key="2">
    <source>
        <dbReference type="Proteomes" id="UP000785679"/>
    </source>
</evidence>
<proteinExistence type="predicted"/>
<reference evidence="1" key="1">
    <citation type="submission" date="2019-06" db="EMBL/GenBank/DDBJ databases">
        <authorList>
            <person name="Zheng W."/>
        </authorList>
    </citation>
    <scope>NUCLEOTIDE SEQUENCE</scope>
    <source>
        <strain evidence="1">QDHG01</strain>
    </source>
</reference>
<protein>
    <submittedName>
        <fullName evidence="1">Uncharacterized protein</fullName>
    </submittedName>
</protein>
<organism evidence="1 2">
    <name type="scientific">Halteria grandinella</name>
    <dbReference type="NCBI Taxonomy" id="5974"/>
    <lineage>
        <taxon>Eukaryota</taxon>
        <taxon>Sar</taxon>
        <taxon>Alveolata</taxon>
        <taxon>Ciliophora</taxon>
        <taxon>Intramacronucleata</taxon>
        <taxon>Spirotrichea</taxon>
        <taxon>Stichotrichia</taxon>
        <taxon>Sporadotrichida</taxon>
        <taxon>Halteriidae</taxon>
        <taxon>Halteria</taxon>
    </lineage>
</organism>
<dbReference type="Proteomes" id="UP000785679">
    <property type="component" value="Unassembled WGS sequence"/>
</dbReference>
<accession>A0A8J8TB59</accession>
<sequence>MKLGYCQPEVIPSSQLVRELFVDGGPRGQLMASGHFTDILSALKYGYGLHRAEGVKKVVLYLATEVNHYVTPADFQANYPLIDEENQFNMDYMLYILQVNYALIIQ</sequence>